<evidence type="ECO:0000256" key="9">
    <source>
        <dbReference type="RuleBase" id="RU000489"/>
    </source>
</evidence>
<evidence type="ECO:0000259" key="11">
    <source>
        <dbReference type="PROSITE" id="PS51910"/>
    </source>
</evidence>
<keyword evidence="13" id="KW-1185">Reference proteome</keyword>
<accession>A0A4U6UHY0</accession>
<evidence type="ECO:0000256" key="6">
    <source>
        <dbReference type="ARBA" id="ARBA00023157"/>
    </source>
</evidence>
<dbReference type="GO" id="GO:0008843">
    <property type="term" value="F:endochitinase activity"/>
    <property type="evidence" value="ECO:0007669"/>
    <property type="project" value="UniProtKB-EC"/>
</dbReference>
<dbReference type="EMBL" id="CM016556">
    <property type="protein sequence ID" value="TKW15780.1"/>
    <property type="molecule type" value="Genomic_DNA"/>
</dbReference>
<gene>
    <name evidence="12" type="ORF">SEVIR_5G260500v2</name>
</gene>
<keyword evidence="6" id="KW-1015">Disulfide bond</keyword>
<dbReference type="InterPro" id="IPR017853">
    <property type="entry name" value="GH"/>
</dbReference>
<name>A0A4U6UHY0_SETVI</name>
<dbReference type="GO" id="GO:0005975">
    <property type="term" value="P:carbohydrate metabolic process"/>
    <property type="evidence" value="ECO:0007669"/>
    <property type="project" value="InterPro"/>
</dbReference>
<dbReference type="PANTHER" id="PTHR45708">
    <property type="entry name" value="ENDOCHITINASE"/>
    <property type="match status" value="1"/>
</dbReference>
<evidence type="ECO:0000256" key="2">
    <source>
        <dbReference type="ARBA" id="ARBA00012729"/>
    </source>
</evidence>
<dbReference type="GO" id="GO:0006032">
    <property type="term" value="P:chitin catabolic process"/>
    <property type="evidence" value="ECO:0007669"/>
    <property type="project" value="UniProtKB-KW"/>
</dbReference>
<keyword evidence="4 9" id="KW-0378">Hydrolase</keyword>
<dbReference type="Proteomes" id="UP000298652">
    <property type="component" value="Chromosome 5"/>
</dbReference>
<dbReference type="Pfam" id="PF00704">
    <property type="entry name" value="Glyco_hydro_18"/>
    <property type="match status" value="1"/>
</dbReference>
<evidence type="ECO:0000256" key="1">
    <source>
        <dbReference type="ARBA" id="ARBA00000822"/>
    </source>
</evidence>
<dbReference type="InterPro" id="IPR001223">
    <property type="entry name" value="Glyco_hydro18_cat"/>
</dbReference>
<evidence type="ECO:0000256" key="4">
    <source>
        <dbReference type="ARBA" id="ARBA00022801"/>
    </source>
</evidence>
<dbReference type="InterPro" id="IPR050542">
    <property type="entry name" value="Glycosyl_Hydrlase18_Chitinase"/>
</dbReference>
<dbReference type="PROSITE" id="PS51910">
    <property type="entry name" value="GH18_2"/>
    <property type="match status" value="1"/>
</dbReference>
<keyword evidence="3" id="KW-0732">Signal</keyword>
<protein>
    <recommendedName>
        <fullName evidence="2">chitinase</fullName>
        <ecNumber evidence="2">3.2.1.14</ecNumber>
    </recommendedName>
</protein>
<evidence type="ECO:0000313" key="12">
    <source>
        <dbReference type="EMBL" id="TKW15780.1"/>
    </source>
</evidence>
<dbReference type="PANTHER" id="PTHR45708:SF22">
    <property type="entry name" value="ACIDIC ENDOCHITINASE"/>
    <property type="match status" value="1"/>
</dbReference>
<evidence type="ECO:0000313" key="13">
    <source>
        <dbReference type="Proteomes" id="UP000298652"/>
    </source>
</evidence>
<dbReference type="EC" id="3.2.1.14" evidence="2"/>
<proteinExistence type="inferred from homology"/>
<evidence type="ECO:0000256" key="8">
    <source>
        <dbReference type="ARBA" id="ARBA00023295"/>
    </source>
</evidence>
<evidence type="ECO:0000256" key="3">
    <source>
        <dbReference type="ARBA" id="ARBA00022729"/>
    </source>
</evidence>
<dbReference type="GO" id="GO:0005576">
    <property type="term" value="C:extracellular region"/>
    <property type="evidence" value="ECO:0007669"/>
    <property type="project" value="TreeGrafter"/>
</dbReference>
<comment type="catalytic activity">
    <reaction evidence="1">
        <text>Random endo-hydrolysis of N-acetyl-beta-D-glucosaminide (1-&gt;4)-beta-linkages in chitin and chitodextrins.</text>
        <dbReference type="EC" id="3.2.1.14"/>
    </reaction>
</comment>
<reference evidence="12" key="1">
    <citation type="submission" date="2019-03" db="EMBL/GenBank/DDBJ databases">
        <title>WGS assembly of Setaria viridis.</title>
        <authorList>
            <person name="Huang P."/>
            <person name="Jenkins J."/>
            <person name="Grimwood J."/>
            <person name="Barry K."/>
            <person name="Healey A."/>
            <person name="Mamidi S."/>
            <person name="Sreedasyam A."/>
            <person name="Shu S."/>
            <person name="Feldman M."/>
            <person name="Wu J."/>
            <person name="Yu Y."/>
            <person name="Chen C."/>
            <person name="Johnson J."/>
            <person name="Rokhsar D."/>
            <person name="Baxter I."/>
            <person name="Schmutz J."/>
            <person name="Brutnell T."/>
            <person name="Kellogg E."/>
        </authorList>
    </citation>
    <scope>NUCLEOTIDE SEQUENCE [LARGE SCALE GENOMIC DNA]</scope>
</reference>
<dbReference type="PROSITE" id="PS01095">
    <property type="entry name" value="GH18_1"/>
    <property type="match status" value="1"/>
</dbReference>
<comment type="similarity">
    <text evidence="10">Belongs to the glycosyl hydrolase 18 family.</text>
</comment>
<evidence type="ECO:0000256" key="5">
    <source>
        <dbReference type="ARBA" id="ARBA00023024"/>
    </source>
</evidence>
<keyword evidence="5" id="KW-0624">Polysaccharide degradation</keyword>
<keyword evidence="5" id="KW-0146">Chitin degradation</keyword>
<sequence>MAAKLSNLKWPPLVALLVLLAGMVGITFAGNMAMYWGQNGDAATMADVCNSGLYTFVLLPRLNTTGILRANRTDLSADIQACQSLDVKVLLSVGGGSSSAISVQAQTVDSKYLWHNFLGGNSSSRPLGNAVLDGINFDTETGDVARYEALANSLSQLSAQGHGRKLYLTAAPQRPYPAAVKIANLHNFPASSLYVYRQTNYNMQTSMILDNLGLRQGWRRGTRHIHDVGDRYTWL</sequence>
<dbReference type="AlphaFoldDB" id="A0A4U6UHY0"/>
<dbReference type="InterPro" id="IPR001579">
    <property type="entry name" value="Glyco_hydro_18_chit_AS"/>
</dbReference>
<dbReference type="Gene3D" id="3.20.20.80">
    <property type="entry name" value="Glycosidases"/>
    <property type="match status" value="1"/>
</dbReference>
<evidence type="ECO:0000256" key="10">
    <source>
        <dbReference type="RuleBase" id="RU004453"/>
    </source>
</evidence>
<dbReference type="Gramene" id="TKW15780">
    <property type="protein sequence ID" value="TKW15780"/>
    <property type="gene ID" value="SEVIR_5G260500v2"/>
</dbReference>
<evidence type="ECO:0000256" key="7">
    <source>
        <dbReference type="ARBA" id="ARBA00023277"/>
    </source>
</evidence>
<keyword evidence="8 9" id="KW-0326">Glycosidase</keyword>
<organism evidence="12 13">
    <name type="scientific">Setaria viridis</name>
    <name type="common">Green bristlegrass</name>
    <name type="synonym">Setaria italica subsp. viridis</name>
    <dbReference type="NCBI Taxonomy" id="4556"/>
    <lineage>
        <taxon>Eukaryota</taxon>
        <taxon>Viridiplantae</taxon>
        <taxon>Streptophyta</taxon>
        <taxon>Embryophyta</taxon>
        <taxon>Tracheophyta</taxon>
        <taxon>Spermatophyta</taxon>
        <taxon>Magnoliopsida</taxon>
        <taxon>Liliopsida</taxon>
        <taxon>Poales</taxon>
        <taxon>Poaceae</taxon>
        <taxon>PACMAD clade</taxon>
        <taxon>Panicoideae</taxon>
        <taxon>Panicodae</taxon>
        <taxon>Paniceae</taxon>
        <taxon>Cenchrinae</taxon>
        <taxon>Setaria</taxon>
    </lineage>
</organism>
<feature type="domain" description="GH18" evidence="11">
    <location>
        <begin position="30"/>
        <end position="235"/>
    </location>
</feature>
<dbReference type="SUPFAM" id="SSF51445">
    <property type="entry name" value="(Trans)glycosidases"/>
    <property type="match status" value="1"/>
</dbReference>
<keyword evidence="7" id="KW-0119">Carbohydrate metabolism</keyword>